<dbReference type="InterPro" id="IPR036514">
    <property type="entry name" value="SGNH_hydro_sf"/>
</dbReference>
<reference evidence="2 3" key="1">
    <citation type="journal article" date="2024" name="J Genomics">
        <title>Draft genome sequencing and assembly of Favolaschia claudopus CIRM-BRFM 2984 isolated from oak limbs.</title>
        <authorList>
            <person name="Navarro D."/>
            <person name="Drula E."/>
            <person name="Chaduli D."/>
            <person name="Cazenave R."/>
            <person name="Ahrendt S."/>
            <person name="Wang J."/>
            <person name="Lipzen A."/>
            <person name="Daum C."/>
            <person name="Barry K."/>
            <person name="Grigoriev I.V."/>
            <person name="Favel A."/>
            <person name="Rosso M.N."/>
            <person name="Martin F."/>
        </authorList>
    </citation>
    <scope>NUCLEOTIDE SEQUENCE [LARGE SCALE GENOMIC DNA]</scope>
    <source>
        <strain evidence="2 3">CIRM-BRFM 2984</strain>
    </source>
</reference>
<name>A0AAW0AR57_9AGAR</name>
<dbReference type="PANTHER" id="PTHR14209">
    <property type="entry name" value="ISOAMYL ACETATE-HYDROLYZING ESTERASE 1"/>
    <property type="match status" value="1"/>
</dbReference>
<dbReference type="CDD" id="cd01838">
    <property type="entry name" value="Isoamyl_acetate_hydrolase_like"/>
    <property type="match status" value="1"/>
</dbReference>
<keyword evidence="3" id="KW-1185">Reference proteome</keyword>
<accession>A0AAW0AR57</accession>
<gene>
    <name evidence="2" type="ORF">R3P38DRAFT_3400607</name>
</gene>
<dbReference type="SUPFAM" id="SSF52266">
    <property type="entry name" value="SGNH hydrolase"/>
    <property type="match status" value="1"/>
</dbReference>
<dbReference type="EMBL" id="JAWWNJ010000055">
    <property type="protein sequence ID" value="KAK7014997.1"/>
    <property type="molecule type" value="Genomic_DNA"/>
</dbReference>
<dbReference type="Proteomes" id="UP001362999">
    <property type="component" value="Unassembled WGS sequence"/>
</dbReference>
<dbReference type="PROSITE" id="PS01098">
    <property type="entry name" value="LIPASE_GDSL_SER"/>
    <property type="match status" value="1"/>
</dbReference>
<evidence type="ECO:0000259" key="1">
    <source>
        <dbReference type="Pfam" id="PF13472"/>
    </source>
</evidence>
<proteinExistence type="predicted"/>
<dbReference type="InterPro" id="IPR008265">
    <property type="entry name" value="Lipase_GDSL_AS"/>
</dbReference>
<dbReference type="GO" id="GO:0016298">
    <property type="term" value="F:lipase activity"/>
    <property type="evidence" value="ECO:0007669"/>
    <property type="project" value="InterPro"/>
</dbReference>
<dbReference type="Pfam" id="PF13472">
    <property type="entry name" value="Lipase_GDSL_2"/>
    <property type="match status" value="1"/>
</dbReference>
<comment type="caution">
    <text evidence="2">The sequence shown here is derived from an EMBL/GenBank/DDBJ whole genome shotgun (WGS) entry which is preliminary data.</text>
</comment>
<dbReference type="InterPro" id="IPR013830">
    <property type="entry name" value="SGNH_hydro"/>
</dbReference>
<dbReference type="PANTHER" id="PTHR14209:SF19">
    <property type="entry name" value="ISOAMYL ACETATE-HYDROLYZING ESTERASE 1 HOMOLOG"/>
    <property type="match status" value="1"/>
</dbReference>
<sequence>MAATVQDAIILFGDSITQGGWTEDGFGARLANAYSRKLDVLNRGLAGYNTDWAIPVLKQCLAPRDGSELLPKVRLLVVWFGANDAVLETGSQHVPLPKFIENLKYMVNLVHSAESPYYSPTTKILLVTPPPVNTYQRAADLGSREPAMALDREFERTKGYAKGVKEAAAVSKVEVVDVWTAIWKKAGEKEQALSRYLSDGLHLNRDGYTCRLAETFEIVYVELVNAIREHHPELHFDRLQYVFPAYVERVGHNSD</sequence>
<evidence type="ECO:0000313" key="2">
    <source>
        <dbReference type="EMBL" id="KAK7014997.1"/>
    </source>
</evidence>
<dbReference type="GO" id="GO:0006629">
    <property type="term" value="P:lipid metabolic process"/>
    <property type="evidence" value="ECO:0007669"/>
    <property type="project" value="InterPro"/>
</dbReference>
<feature type="domain" description="SGNH hydrolase-type esterase" evidence="1">
    <location>
        <begin position="11"/>
        <end position="208"/>
    </location>
</feature>
<dbReference type="InterPro" id="IPR045136">
    <property type="entry name" value="Iah1-like"/>
</dbReference>
<dbReference type="Gene3D" id="3.40.50.1110">
    <property type="entry name" value="SGNH hydrolase"/>
    <property type="match status" value="1"/>
</dbReference>
<dbReference type="AlphaFoldDB" id="A0AAW0AR57"/>
<protein>
    <submittedName>
        <fullName evidence="2">GDSL Lipase/Acylhydrolase</fullName>
    </submittedName>
</protein>
<evidence type="ECO:0000313" key="3">
    <source>
        <dbReference type="Proteomes" id="UP001362999"/>
    </source>
</evidence>
<organism evidence="2 3">
    <name type="scientific">Favolaschia claudopus</name>
    <dbReference type="NCBI Taxonomy" id="2862362"/>
    <lineage>
        <taxon>Eukaryota</taxon>
        <taxon>Fungi</taxon>
        <taxon>Dikarya</taxon>
        <taxon>Basidiomycota</taxon>
        <taxon>Agaricomycotina</taxon>
        <taxon>Agaricomycetes</taxon>
        <taxon>Agaricomycetidae</taxon>
        <taxon>Agaricales</taxon>
        <taxon>Marasmiineae</taxon>
        <taxon>Mycenaceae</taxon>
        <taxon>Favolaschia</taxon>
    </lineage>
</organism>